<dbReference type="AlphaFoldDB" id="A0A5J6ZAS9"/>
<sequence>MLTLSKLHSESVAYYESTVDETRGVEAYYSEDGRQPARAWVVSVVPEAMPMLERTYGVKNGQAVERKDVTRWFYHAQAPSGVTLGRVPGDRGVPGYDMTFSAPKSVSVLWGLSDDERVRAAVDAAHDKAVAAALQYLELHAGYTRRADSANPKEMIIEDLCGLSGVRYEHRTSRAGDLHMHSHVLVNNKQRSLDGKFRTIDGVSLYHEARAAGMLYQAQLRAEISASLGVQWGEVRNGCAEIVGLDDAGMLDAFSTRRREIDAWREANSTERTADRCHTSKNAWQGAGDHGSHATTVGVTRGVDAGALDVVGAVDLVDDLLDELESSPPRTTAYGAPSQPWLMDSG</sequence>
<evidence type="ECO:0000313" key="3">
    <source>
        <dbReference type="EMBL" id="QFQ03382.1"/>
    </source>
</evidence>
<evidence type="ECO:0000313" key="4">
    <source>
        <dbReference type="Proteomes" id="UP000326711"/>
    </source>
</evidence>
<dbReference type="EMBL" id="CP045032">
    <property type="protein sequence ID" value="QFQ03382.1"/>
    <property type="molecule type" value="Genomic_DNA"/>
</dbReference>
<evidence type="ECO:0000256" key="1">
    <source>
        <dbReference type="SAM" id="MobiDB-lite"/>
    </source>
</evidence>
<dbReference type="SUPFAM" id="SSF55464">
    <property type="entry name" value="Origin of replication-binding domain, RBD-like"/>
    <property type="match status" value="1"/>
</dbReference>
<dbReference type="Proteomes" id="UP000326711">
    <property type="component" value="Chromosome"/>
</dbReference>
<dbReference type="RefSeq" id="WP_161595755.1">
    <property type="nucleotide sequence ID" value="NZ_CP045032.1"/>
</dbReference>
<gene>
    <name evidence="3" type="primary">traI</name>
    <name evidence="3" type="ORF">CUROG_10250</name>
</gene>
<feature type="region of interest" description="Disordered" evidence="1">
    <location>
        <begin position="325"/>
        <end position="346"/>
    </location>
</feature>
<proteinExistence type="predicted"/>
<evidence type="ECO:0000259" key="2">
    <source>
        <dbReference type="Pfam" id="PF08751"/>
    </source>
</evidence>
<keyword evidence="4" id="KW-1185">Reference proteome</keyword>
<reference evidence="4" key="1">
    <citation type="submission" date="2019-10" db="EMBL/GenBank/DDBJ databases">
        <title>Complete genome sequence of Corynebacterium urogenitalis DSM 108747, isolated from the genital tract of a cow.</title>
        <authorList>
            <person name="Ruckert C."/>
            <person name="Ballas P."/>
            <person name="Wagener K."/>
            <person name="Drillich M."/>
            <person name="Kaempfer P."/>
            <person name="Busse H.-J."/>
            <person name="Ehling-Schulz M."/>
        </authorList>
    </citation>
    <scope>NUCLEOTIDE SEQUENCE [LARGE SCALE GENOMIC DNA]</scope>
    <source>
        <strain evidence="4">LMM 1652</strain>
    </source>
</reference>
<dbReference type="InterPro" id="IPR014862">
    <property type="entry name" value="TrwC"/>
</dbReference>
<name>A0A5J6ZAS9_9CORY</name>
<feature type="region of interest" description="Disordered" evidence="1">
    <location>
        <begin position="272"/>
        <end position="292"/>
    </location>
</feature>
<organism evidence="3 4">
    <name type="scientific">Corynebacterium urogenitale</name>
    <dbReference type="NCBI Taxonomy" id="2487892"/>
    <lineage>
        <taxon>Bacteria</taxon>
        <taxon>Bacillati</taxon>
        <taxon>Actinomycetota</taxon>
        <taxon>Actinomycetes</taxon>
        <taxon>Mycobacteriales</taxon>
        <taxon>Corynebacteriaceae</taxon>
        <taxon>Corynebacterium</taxon>
    </lineage>
</organism>
<dbReference type="Pfam" id="PF08751">
    <property type="entry name" value="TrwC"/>
    <property type="match status" value="1"/>
</dbReference>
<protein>
    <submittedName>
        <fullName evidence="3">Multifunctional conjugation protein TraI</fullName>
    </submittedName>
</protein>
<accession>A0A5J6ZAS9</accession>
<feature type="domain" description="TrwC relaxase" evidence="2">
    <location>
        <begin position="10"/>
        <end position="276"/>
    </location>
</feature>
<dbReference type="NCBIfam" id="NF041492">
    <property type="entry name" value="MobF"/>
    <property type="match status" value="1"/>
</dbReference>
<dbReference type="KEGG" id="cuo:CUROG_10250"/>